<dbReference type="RefSeq" id="WP_195812492.1">
    <property type="nucleotide sequence ID" value="NZ_JADOBI010000001.1"/>
</dbReference>
<proteinExistence type="predicted"/>
<keyword evidence="2" id="KW-1185">Reference proteome</keyword>
<accession>A0ABS0E102</accession>
<name>A0ABS0E102_9GAMM</name>
<organism evidence="1 2">
    <name type="scientific">Rahnella laticis</name>
    <dbReference type="NCBI Taxonomy" id="2787622"/>
    <lineage>
        <taxon>Bacteria</taxon>
        <taxon>Pseudomonadati</taxon>
        <taxon>Pseudomonadota</taxon>
        <taxon>Gammaproteobacteria</taxon>
        <taxon>Enterobacterales</taxon>
        <taxon>Yersiniaceae</taxon>
        <taxon>Rahnella</taxon>
    </lineage>
</organism>
<sequence>MISISNEQAESIVGGYKTVEVWTSQRYIADQRNCFTVTSRYSLTKPNKHNVQKIYQWLGSTTKDNIPSMLASCPTKEWSNRY</sequence>
<evidence type="ECO:0000313" key="1">
    <source>
        <dbReference type="EMBL" id="MBF7978379.1"/>
    </source>
</evidence>
<reference evidence="1 2" key="1">
    <citation type="submission" date="2020-11" db="EMBL/GenBank/DDBJ databases">
        <title>Taxonomic investigation of Rahnella strains.</title>
        <authorList>
            <person name="Lee S.D."/>
        </authorList>
    </citation>
    <scope>NUCLEOTIDE SEQUENCE [LARGE SCALE GENOMIC DNA]</scope>
    <source>
        <strain evidence="1 2">SAP-17</strain>
    </source>
</reference>
<gene>
    <name evidence="1" type="ORF">IV433_03035</name>
</gene>
<evidence type="ECO:0000313" key="2">
    <source>
        <dbReference type="Proteomes" id="UP000636811"/>
    </source>
</evidence>
<comment type="caution">
    <text evidence="1">The sequence shown here is derived from an EMBL/GenBank/DDBJ whole genome shotgun (WGS) entry which is preliminary data.</text>
</comment>
<dbReference type="EMBL" id="JADOBI010000001">
    <property type="protein sequence ID" value="MBF7978379.1"/>
    <property type="molecule type" value="Genomic_DNA"/>
</dbReference>
<dbReference type="Proteomes" id="UP000636811">
    <property type="component" value="Unassembled WGS sequence"/>
</dbReference>
<protein>
    <submittedName>
        <fullName evidence="1">Uncharacterized protein</fullName>
    </submittedName>
</protein>